<dbReference type="KEGG" id="bor:COCMIDRAFT_57733"/>
<feature type="site" description="Histone H3K4me3 binding" evidence="7">
    <location>
        <position position="16"/>
    </location>
</feature>
<dbReference type="OrthoDB" id="3656564at2759"/>
<evidence type="ECO:0000259" key="10">
    <source>
        <dbReference type="PROSITE" id="PS50016"/>
    </source>
</evidence>
<dbReference type="eggNOG" id="KOG1973">
    <property type="taxonomic scope" value="Eukaryota"/>
</dbReference>
<feature type="binding site" evidence="8">
    <location>
        <position position="8"/>
    </location>
    <ligand>
        <name>Zn(2+)</name>
        <dbReference type="ChEBI" id="CHEBI:29105"/>
        <label>1</label>
    </ligand>
</feature>
<keyword evidence="6" id="KW-0539">Nucleus</keyword>
<dbReference type="SMART" id="SM00249">
    <property type="entry name" value="PHD"/>
    <property type="match status" value="1"/>
</dbReference>
<feature type="non-terminal residue" evidence="11">
    <location>
        <position position="58"/>
    </location>
</feature>
<sequence>TEPGYCFCGTPDTNDMIACDAKGCATEWFHFTCVGLTPQTVPKGKWLCDECAEKAMKR</sequence>
<name>W6ZDQ9_COCMI</name>
<evidence type="ECO:0000313" key="11">
    <source>
        <dbReference type="EMBL" id="EUC49972.1"/>
    </source>
</evidence>
<accession>W6ZDQ9</accession>
<evidence type="ECO:0000256" key="2">
    <source>
        <dbReference type="ARBA" id="ARBA00010210"/>
    </source>
</evidence>
<feature type="binding site" evidence="8">
    <location>
        <position position="24"/>
    </location>
    <ligand>
        <name>Zn(2+)</name>
        <dbReference type="ChEBI" id="CHEBI:29105"/>
        <label>2</label>
    </ligand>
</feature>
<dbReference type="Gene3D" id="3.30.40.10">
    <property type="entry name" value="Zinc/RING finger domain, C3HC4 (zinc finger)"/>
    <property type="match status" value="1"/>
</dbReference>
<dbReference type="Proteomes" id="UP000054032">
    <property type="component" value="Unassembled WGS sequence"/>
</dbReference>
<feature type="binding site" evidence="8">
    <location>
        <position position="19"/>
    </location>
    <ligand>
        <name>Zn(2+)</name>
        <dbReference type="ChEBI" id="CHEBI:29105"/>
        <label>2</label>
    </ligand>
</feature>
<dbReference type="InterPro" id="IPR019786">
    <property type="entry name" value="Zinc_finger_PHD-type_CS"/>
</dbReference>
<dbReference type="InterPro" id="IPR011011">
    <property type="entry name" value="Znf_FYVE_PHD"/>
</dbReference>
<dbReference type="GeneID" id="19124733"/>
<dbReference type="GO" id="GO:0000785">
    <property type="term" value="C:chromatin"/>
    <property type="evidence" value="ECO:0007669"/>
    <property type="project" value="UniProtKB-ARBA"/>
</dbReference>
<keyword evidence="12" id="KW-1185">Reference proteome</keyword>
<reference evidence="11 12" key="1">
    <citation type="journal article" date="2013" name="PLoS Genet.">
        <title>Comparative genome structure, secondary metabolite, and effector coding capacity across Cochliobolus pathogens.</title>
        <authorList>
            <person name="Condon B.J."/>
            <person name="Leng Y."/>
            <person name="Wu D."/>
            <person name="Bushley K.E."/>
            <person name="Ohm R.A."/>
            <person name="Otillar R."/>
            <person name="Martin J."/>
            <person name="Schackwitz W."/>
            <person name="Grimwood J."/>
            <person name="MohdZainudin N."/>
            <person name="Xue C."/>
            <person name="Wang R."/>
            <person name="Manning V.A."/>
            <person name="Dhillon B."/>
            <person name="Tu Z.J."/>
            <person name="Steffenson B.J."/>
            <person name="Salamov A."/>
            <person name="Sun H."/>
            <person name="Lowry S."/>
            <person name="LaButti K."/>
            <person name="Han J."/>
            <person name="Copeland A."/>
            <person name="Lindquist E."/>
            <person name="Barry K."/>
            <person name="Schmutz J."/>
            <person name="Baker S.E."/>
            <person name="Ciuffetti L.M."/>
            <person name="Grigoriev I.V."/>
            <person name="Zhong S."/>
            <person name="Turgeon B.G."/>
        </authorList>
    </citation>
    <scope>NUCLEOTIDE SEQUENCE [LARGE SCALE GENOMIC DNA]</scope>
    <source>
        <strain evidence="11 12">ATCC 44560</strain>
    </source>
</reference>
<gene>
    <name evidence="11" type="ORF">COCMIDRAFT_57733</name>
</gene>
<dbReference type="STRING" id="930090.W6ZDQ9"/>
<dbReference type="PANTHER" id="PTHR10333">
    <property type="entry name" value="INHIBITOR OF GROWTH PROTEIN"/>
    <property type="match status" value="1"/>
</dbReference>
<dbReference type="InterPro" id="IPR001965">
    <property type="entry name" value="Znf_PHD"/>
</dbReference>
<keyword evidence="5 8" id="KW-0862">Zinc</keyword>
<dbReference type="GO" id="GO:0005634">
    <property type="term" value="C:nucleus"/>
    <property type="evidence" value="ECO:0007669"/>
    <property type="project" value="UniProtKB-SubCell"/>
</dbReference>
<feature type="binding site" evidence="8">
    <location>
        <position position="30"/>
    </location>
    <ligand>
        <name>Zn(2+)</name>
        <dbReference type="ChEBI" id="CHEBI:29105"/>
        <label>1</label>
    </ligand>
</feature>
<feature type="binding site" evidence="8">
    <location>
        <position position="51"/>
    </location>
    <ligand>
        <name>Zn(2+)</name>
        <dbReference type="ChEBI" id="CHEBI:29105"/>
        <label>2</label>
    </ligand>
</feature>
<feature type="non-terminal residue" evidence="11">
    <location>
        <position position="1"/>
    </location>
</feature>
<evidence type="ECO:0000256" key="8">
    <source>
        <dbReference type="PIRSR" id="PIRSR628651-51"/>
    </source>
</evidence>
<feature type="binding site" evidence="8">
    <location>
        <position position="6"/>
    </location>
    <ligand>
        <name>Zn(2+)</name>
        <dbReference type="ChEBI" id="CHEBI:29105"/>
        <label>1</label>
    </ligand>
</feature>
<comment type="similarity">
    <text evidence="2">Belongs to the ING family.</text>
</comment>
<feature type="site" description="Histone H3K4me3 binding" evidence="7">
    <location>
        <position position="20"/>
    </location>
</feature>
<evidence type="ECO:0000256" key="5">
    <source>
        <dbReference type="ARBA" id="ARBA00022833"/>
    </source>
</evidence>
<protein>
    <recommendedName>
        <fullName evidence="10">PHD-type domain-containing protein</fullName>
    </recommendedName>
</protein>
<proteinExistence type="inferred from homology"/>
<dbReference type="PROSITE" id="PS50016">
    <property type="entry name" value="ZF_PHD_2"/>
    <property type="match status" value="1"/>
</dbReference>
<feature type="site" description="Histone H3K4me3 binding" evidence="7">
    <location>
        <position position="28"/>
    </location>
</feature>
<feature type="binding site" evidence="8">
    <location>
        <position position="33"/>
    </location>
    <ligand>
        <name>Zn(2+)</name>
        <dbReference type="ChEBI" id="CHEBI:29105"/>
        <label>1</label>
    </ligand>
</feature>
<dbReference type="SUPFAM" id="SSF57903">
    <property type="entry name" value="FYVE/PHD zinc finger"/>
    <property type="match status" value="1"/>
</dbReference>
<feature type="site" description="Histone H3K4me3 binding" evidence="7">
    <location>
        <position position="5"/>
    </location>
</feature>
<dbReference type="InterPro" id="IPR028651">
    <property type="entry name" value="ING_fam"/>
</dbReference>
<dbReference type="InterPro" id="IPR013083">
    <property type="entry name" value="Znf_RING/FYVE/PHD"/>
</dbReference>
<dbReference type="RefSeq" id="XP_007683588.1">
    <property type="nucleotide sequence ID" value="XM_007685398.1"/>
</dbReference>
<dbReference type="Pfam" id="PF00628">
    <property type="entry name" value="PHD"/>
    <property type="match status" value="1"/>
</dbReference>
<dbReference type="InterPro" id="IPR019787">
    <property type="entry name" value="Znf_PHD-finger"/>
</dbReference>
<feature type="domain" description="PHD-type" evidence="10">
    <location>
        <begin position="3"/>
        <end position="54"/>
    </location>
</feature>
<dbReference type="EMBL" id="KI963927">
    <property type="protein sequence ID" value="EUC49972.1"/>
    <property type="molecule type" value="Genomic_DNA"/>
</dbReference>
<evidence type="ECO:0000256" key="1">
    <source>
        <dbReference type="ARBA" id="ARBA00004123"/>
    </source>
</evidence>
<dbReference type="PROSITE" id="PS01359">
    <property type="entry name" value="ZF_PHD_1"/>
    <property type="match status" value="1"/>
</dbReference>
<evidence type="ECO:0000256" key="9">
    <source>
        <dbReference type="PROSITE-ProRule" id="PRU00146"/>
    </source>
</evidence>
<feature type="binding site" evidence="8">
    <location>
        <position position="48"/>
    </location>
    <ligand>
        <name>Zn(2+)</name>
        <dbReference type="ChEBI" id="CHEBI:29105"/>
        <label>2</label>
    </ligand>
</feature>
<dbReference type="GO" id="GO:0008270">
    <property type="term" value="F:zinc ion binding"/>
    <property type="evidence" value="ECO:0007669"/>
    <property type="project" value="UniProtKB-KW"/>
</dbReference>
<dbReference type="HOGENOM" id="CLU_195566_0_1_1"/>
<evidence type="ECO:0000256" key="6">
    <source>
        <dbReference type="ARBA" id="ARBA00023242"/>
    </source>
</evidence>
<comment type="subcellular location">
    <subcellularLocation>
        <location evidence="1">Nucleus</location>
    </subcellularLocation>
</comment>
<keyword evidence="3 8" id="KW-0479">Metal-binding</keyword>
<evidence type="ECO:0000256" key="4">
    <source>
        <dbReference type="ARBA" id="ARBA00022771"/>
    </source>
</evidence>
<evidence type="ECO:0000256" key="3">
    <source>
        <dbReference type="ARBA" id="ARBA00022723"/>
    </source>
</evidence>
<dbReference type="AlphaFoldDB" id="W6ZDQ9"/>
<evidence type="ECO:0000313" key="12">
    <source>
        <dbReference type="Proteomes" id="UP000054032"/>
    </source>
</evidence>
<keyword evidence="4 9" id="KW-0863">Zinc-finger</keyword>
<organism evidence="11 12">
    <name type="scientific">Bipolaris oryzae ATCC 44560</name>
    <dbReference type="NCBI Taxonomy" id="930090"/>
    <lineage>
        <taxon>Eukaryota</taxon>
        <taxon>Fungi</taxon>
        <taxon>Dikarya</taxon>
        <taxon>Ascomycota</taxon>
        <taxon>Pezizomycotina</taxon>
        <taxon>Dothideomycetes</taxon>
        <taxon>Pleosporomycetidae</taxon>
        <taxon>Pleosporales</taxon>
        <taxon>Pleosporineae</taxon>
        <taxon>Pleosporaceae</taxon>
        <taxon>Bipolaris</taxon>
    </lineage>
</organism>
<evidence type="ECO:0000256" key="7">
    <source>
        <dbReference type="PIRSR" id="PIRSR628651-50"/>
    </source>
</evidence>